<evidence type="ECO:0000313" key="3">
    <source>
        <dbReference type="Proteomes" id="UP000255505"/>
    </source>
</evidence>
<dbReference type="Proteomes" id="UP000255505">
    <property type="component" value="Plasmid III"/>
</dbReference>
<protein>
    <submittedName>
        <fullName evidence="2">ABC-type phosphate/phosphonate transport system, periplasmic component</fullName>
    </submittedName>
</protein>
<geneLocation type="plasmid" evidence="2">
    <name>III</name>
</geneLocation>
<proteinExistence type="predicted"/>
<sequence length="70" mass="7647">MAGLPFIASRKAGPVLAERVRSVMQAALRNDAGLRTRLHLDGIVPTSLRHYQPIVQMARAARLHGYGELA</sequence>
<organism evidence="2 3">
    <name type="scientific">Cupriavidus taiwanensis</name>
    <dbReference type="NCBI Taxonomy" id="164546"/>
    <lineage>
        <taxon>Bacteria</taxon>
        <taxon>Pseudomonadati</taxon>
        <taxon>Pseudomonadota</taxon>
        <taxon>Betaproteobacteria</taxon>
        <taxon>Burkholderiales</taxon>
        <taxon>Burkholderiaceae</taxon>
        <taxon>Cupriavidus</taxon>
    </lineage>
</organism>
<evidence type="ECO:0000313" key="1">
    <source>
        <dbReference type="EMBL" id="SPK70502.1"/>
    </source>
</evidence>
<accession>A0A375IUN5</accession>
<name>A0A375IUN5_9BURK</name>
<dbReference type="RefSeq" id="WP_231942742.1">
    <property type="nucleotide sequence ID" value="NZ_LT991978.1"/>
</dbReference>
<dbReference type="Proteomes" id="UP000255505">
    <property type="component" value="Unassembled WGS sequence"/>
</dbReference>
<reference evidence="2 3" key="1">
    <citation type="submission" date="2018-01" db="EMBL/GenBank/DDBJ databases">
        <authorList>
            <person name="Gaut B.S."/>
            <person name="Morton B.R."/>
            <person name="Clegg M.T."/>
            <person name="Duvall M.R."/>
        </authorList>
    </citation>
    <scope>NUCLEOTIDE SEQUENCE [LARGE SCALE GENOMIC DNA]</scope>
    <source>
        <strain evidence="2">Cupriavidus taiwanensis LMG 19425</strain>
        <plasmid evidence="3">Plasmid iii</plasmid>
    </source>
</reference>
<dbReference type="AlphaFoldDB" id="A0A375IUN5"/>
<gene>
    <name evidence="2" type="ORF">CT19425_P20104</name>
    <name evidence="1" type="ORF">CT19425_U590019</name>
</gene>
<dbReference type="EMBL" id="LT991978">
    <property type="protein sequence ID" value="SPK77132.1"/>
    <property type="molecule type" value="Genomic_DNA"/>
</dbReference>
<dbReference type="EMBL" id="OOEF01000055">
    <property type="protein sequence ID" value="SPK70502.1"/>
    <property type="molecule type" value="Genomic_DNA"/>
</dbReference>
<evidence type="ECO:0000313" key="2">
    <source>
        <dbReference type="EMBL" id="SPK77132.1"/>
    </source>
</evidence>
<keyword evidence="2" id="KW-0614">Plasmid</keyword>